<organism evidence="1 2">
    <name type="scientific">Candidatus Avisuccinivibrio stercorigallinarum</name>
    <dbReference type="NCBI Taxonomy" id="2840704"/>
    <lineage>
        <taxon>Bacteria</taxon>
        <taxon>Pseudomonadati</taxon>
        <taxon>Pseudomonadota</taxon>
        <taxon>Gammaproteobacteria</taxon>
        <taxon>Aeromonadales</taxon>
        <taxon>Succinivibrionaceae</taxon>
        <taxon>Succinivibrionaceae incertae sedis</taxon>
        <taxon>Candidatus Avisuccinivibrio</taxon>
    </lineage>
</organism>
<proteinExistence type="predicted"/>
<sequence>MYYPVSLRHESKKSKALCAKIRMDDGAMVTLPVTFSSPEDFAKRGPAEWKKRLQMFVKSGKPVPAGAYLDQKPDEFYIEFELDFAFKLMLHNMRLVSKPSLDEQALRPVVSSIESAAGQTDFNVAVDFNRICQLFDLIDAPLLVCCDVDPDDGTHMSMLPFIRFPAYLTEQDGRISSARVLFDPTWRFGEDGLDLNDADAYNANRGIIEVQADFPEPVDNEEAAAALKQVLIERVQADMHNGLPILDSRTEQDLQEKPDLYIELEPEFGLKCMLHNRLVQKGKTVAQLAELLQLSKEITTRLLEPGESCDFRDYWRAFNAIDSKLKISGKDSDDVMLGR</sequence>
<reference evidence="1" key="1">
    <citation type="submission" date="2020-10" db="EMBL/GenBank/DDBJ databases">
        <authorList>
            <person name="Gilroy R."/>
        </authorList>
    </citation>
    <scope>NUCLEOTIDE SEQUENCE</scope>
    <source>
        <strain evidence="1">17213</strain>
    </source>
</reference>
<name>A0A9D9GU03_9GAMM</name>
<protein>
    <submittedName>
        <fullName evidence="1">Uncharacterized protein</fullName>
    </submittedName>
</protein>
<evidence type="ECO:0000313" key="1">
    <source>
        <dbReference type="EMBL" id="MBO8416499.1"/>
    </source>
</evidence>
<reference evidence="1" key="2">
    <citation type="journal article" date="2021" name="PeerJ">
        <title>Extensive microbial diversity within the chicken gut microbiome revealed by metagenomics and culture.</title>
        <authorList>
            <person name="Gilroy R."/>
            <person name="Ravi A."/>
            <person name="Getino M."/>
            <person name="Pursley I."/>
            <person name="Horton D.L."/>
            <person name="Alikhan N.F."/>
            <person name="Baker D."/>
            <person name="Gharbi K."/>
            <person name="Hall N."/>
            <person name="Watson M."/>
            <person name="Adriaenssens E.M."/>
            <person name="Foster-Nyarko E."/>
            <person name="Jarju S."/>
            <person name="Secka A."/>
            <person name="Antonio M."/>
            <person name="Oren A."/>
            <person name="Chaudhuri R.R."/>
            <person name="La Ragione R."/>
            <person name="Hildebrand F."/>
            <person name="Pallen M.J."/>
        </authorList>
    </citation>
    <scope>NUCLEOTIDE SEQUENCE</scope>
    <source>
        <strain evidence="1">17213</strain>
    </source>
</reference>
<gene>
    <name evidence="1" type="ORF">IAB19_08980</name>
</gene>
<dbReference type="Proteomes" id="UP000823631">
    <property type="component" value="Unassembled WGS sequence"/>
</dbReference>
<dbReference type="EMBL" id="JADINH010000178">
    <property type="protein sequence ID" value="MBO8416499.1"/>
    <property type="molecule type" value="Genomic_DNA"/>
</dbReference>
<dbReference type="AlphaFoldDB" id="A0A9D9GU03"/>
<accession>A0A9D9GU03</accession>
<evidence type="ECO:0000313" key="2">
    <source>
        <dbReference type="Proteomes" id="UP000823631"/>
    </source>
</evidence>
<comment type="caution">
    <text evidence="1">The sequence shown here is derived from an EMBL/GenBank/DDBJ whole genome shotgun (WGS) entry which is preliminary data.</text>
</comment>